<reference evidence="3 4" key="1">
    <citation type="submission" date="2016-10" db="EMBL/GenBank/DDBJ databases">
        <authorList>
            <person name="de Groot N.N."/>
        </authorList>
    </citation>
    <scope>NUCLEOTIDE SEQUENCE [LARGE SCALE GENOMIC DNA]</scope>
    <source>
        <strain evidence="3 4">DSM 45514</strain>
    </source>
</reference>
<dbReference type="EMBL" id="FMZA01000007">
    <property type="protein sequence ID" value="SDC40677.1"/>
    <property type="molecule type" value="Genomic_DNA"/>
</dbReference>
<dbReference type="STRING" id="1236220.SAMN04488112_107155"/>
<dbReference type="Gene3D" id="3.40.50.150">
    <property type="entry name" value="Vaccinia Virus protein VP39"/>
    <property type="match status" value="1"/>
</dbReference>
<proteinExistence type="predicted"/>
<evidence type="ECO:0000256" key="2">
    <source>
        <dbReference type="ARBA" id="ARBA00022679"/>
    </source>
</evidence>
<name>A0A1G6LCM5_9BACL</name>
<gene>
    <name evidence="3" type="ORF">SAMN04488112_107155</name>
</gene>
<keyword evidence="4" id="KW-1185">Reference proteome</keyword>
<dbReference type="RefSeq" id="WP_245662180.1">
    <property type="nucleotide sequence ID" value="NZ_FMZA01000007.1"/>
</dbReference>
<dbReference type="Pfam" id="PF04072">
    <property type="entry name" value="LCM"/>
    <property type="match status" value="1"/>
</dbReference>
<evidence type="ECO:0000313" key="3">
    <source>
        <dbReference type="EMBL" id="SDC40677.1"/>
    </source>
</evidence>
<accession>A0A1G6LCM5</accession>
<protein>
    <submittedName>
        <fullName evidence="3">Methyltransferase, TIGR00027 family</fullName>
    </submittedName>
</protein>
<dbReference type="GO" id="GO:0008168">
    <property type="term" value="F:methyltransferase activity"/>
    <property type="evidence" value="ECO:0007669"/>
    <property type="project" value="UniProtKB-KW"/>
</dbReference>
<dbReference type="InterPro" id="IPR029063">
    <property type="entry name" value="SAM-dependent_MTases_sf"/>
</dbReference>
<dbReference type="PANTHER" id="PTHR43619:SF2">
    <property type="entry name" value="S-ADENOSYL-L-METHIONINE-DEPENDENT METHYLTRANSFERASES SUPERFAMILY PROTEIN"/>
    <property type="match status" value="1"/>
</dbReference>
<dbReference type="PANTHER" id="PTHR43619">
    <property type="entry name" value="S-ADENOSYL-L-METHIONINE-DEPENDENT METHYLTRANSFERASE YKTD-RELATED"/>
    <property type="match status" value="1"/>
</dbReference>
<organism evidence="3 4">
    <name type="scientific">Melghirimyces thermohalophilus</name>
    <dbReference type="NCBI Taxonomy" id="1236220"/>
    <lineage>
        <taxon>Bacteria</taxon>
        <taxon>Bacillati</taxon>
        <taxon>Bacillota</taxon>
        <taxon>Bacilli</taxon>
        <taxon>Bacillales</taxon>
        <taxon>Thermoactinomycetaceae</taxon>
        <taxon>Melghirimyces</taxon>
    </lineage>
</organism>
<dbReference type="GO" id="GO:0032259">
    <property type="term" value="P:methylation"/>
    <property type="evidence" value="ECO:0007669"/>
    <property type="project" value="UniProtKB-KW"/>
</dbReference>
<evidence type="ECO:0000256" key="1">
    <source>
        <dbReference type="ARBA" id="ARBA00022603"/>
    </source>
</evidence>
<keyword evidence="1 3" id="KW-0489">Methyltransferase</keyword>
<dbReference type="SUPFAM" id="SSF53335">
    <property type="entry name" value="S-adenosyl-L-methionine-dependent methyltransferases"/>
    <property type="match status" value="1"/>
</dbReference>
<dbReference type="InterPro" id="IPR007213">
    <property type="entry name" value="Ppm1/Ppm2/Tcmp"/>
</dbReference>
<dbReference type="Proteomes" id="UP000199387">
    <property type="component" value="Unassembled WGS sequence"/>
</dbReference>
<sequence length="113" mass="12939">MGATSAISRARYTEDLLERAVRHGAKQYIILGAGMDTFAFRRPEIVEQLRVFEVDFPATQDFKRRRIAELGWEVPEALHFIPSTSHRRVLQTPSPAPPLLALMIMFSLTRFPK</sequence>
<evidence type="ECO:0000313" key="4">
    <source>
        <dbReference type="Proteomes" id="UP000199387"/>
    </source>
</evidence>
<keyword evidence="2 3" id="KW-0808">Transferase</keyword>
<dbReference type="AlphaFoldDB" id="A0A1G6LCM5"/>